<evidence type="ECO:0008006" key="3">
    <source>
        <dbReference type="Google" id="ProtNLM"/>
    </source>
</evidence>
<dbReference type="EMBL" id="JAIRBM010000013">
    <property type="protein sequence ID" value="MBZ6077870.1"/>
    <property type="molecule type" value="Genomic_DNA"/>
</dbReference>
<sequence length="173" mass="18516">MLKQIIVGVAVVIVLVGCKTTEEAAQSVRAKWIGQPVDQFFIENGPPVSSFPLESGGTIYTWRGGEVNYVRPAQYETRPAFGASPLKVSERTTTVTTQPSPGVTVTQTRTTNSSFGYSGPQVTTLVRPAQNVHLACEAQITADQDGTIISARINKDSEGAGFSFSRCAEVFGE</sequence>
<dbReference type="PROSITE" id="PS51257">
    <property type="entry name" value="PROKAR_LIPOPROTEIN"/>
    <property type="match status" value="1"/>
</dbReference>
<dbReference type="Proteomes" id="UP000704176">
    <property type="component" value="Unassembled WGS sequence"/>
</dbReference>
<reference evidence="1 2" key="1">
    <citation type="submission" date="2021-09" db="EMBL/GenBank/DDBJ databases">
        <title>The complete genome sequence of a new microorganism.</title>
        <authorList>
            <person name="Zi Z."/>
        </authorList>
    </citation>
    <scope>NUCLEOTIDE SEQUENCE [LARGE SCALE GENOMIC DNA]</scope>
    <source>
        <strain evidence="1 2">WGZ8</strain>
    </source>
</reference>
<accession>A0ABS7VQS4</accession>
<organism evidence="1 2">
    <name type="scientific">Microvirga puerhi</name>
    <dbReference type="NCBI Taxonomy" id="2876078"/>
    <lineage>
        <taxon>Bacteria</taxon>
        <taxon>Pseudomonadati</taxon>
        <taxon>Pseudomonadota</taxon>
        <taxon>Alphaproteobacteria</taxon>
        <taxon>Hyphomicrobiales</taxon>
        <taxon>Methylobacteriaceae</taxon>
        <taxon>Microvirga</taxon>
    </lineage>
</organism>
<proteinExistence type="predicted"/>
<keyword evidence="2" id="KW-1185">Reference proteome</keyword>
<gene>
    <name evidence="1" type="ORF">K9B37_16445</name>
</gene>
<evidence type="ECO:0000313" key="2">
    <source>
        <dbReference type="Proteomes" id="UP000704176"/>
    </source>
</evidence>
<name>A0ABS7VQS4_9HYPH</name>
<dbReference type="RefSeq" id="WP_224314627.1">
    <property type="nucleotide sequence ID" value="NZ_JAIRBM010000013.1"/>
</dbReference>
<comment type="caution">
    <text evidence="1">The sequence shown here is derived from an EMBL/GenBank/DDBJ whole genome shotgun (WGS) entry which is preliminary data.</text>
</comment>
<evidence type="ECO:0000313" key="1">
    <source>
        <dbReference type="EMBL" id="MBZ6077870.1"/>
    </source>
</evidence>
<protein>
    <recommendedName>
        <fullName evidence="3">Lipoprotein</fullName>
    </recommendedName>
</protein>